<gene>
    <name evidence="2" type="ORF">SAMN05444695_101389</name>
</gene>
<protein>
    <submittedName>
        <fullName evidence="2">Uncharacterized protein</fullName>
    </submittedName>
</protein>
<name>A0A1G8AEP7_9NOCA</name>
<evidence type="ECO:0000313" key="2">
    <source>
        <dbReference type="EMBL" id="SDH18790.1"/>
    </source>
</evidence>
<feature type="signal peptide" evidence="1">
    <location>
        <begin position="1"/>
        <end position="24"/>
    </location>
</feature>
<dbReference type="Proteomes" id="UP000183263">
    <property type="component" value="Unassembled WGS sequence"/>
</dbReference>
<sequence>MSRTALRAAGIVAAAGAAITLAGAGTAAADTEVTMTRCLGLSPYIADQPFAPARLWQSPDGPGAATFTLHDVSSFWFFAGGYQSDVRLDWRNLDTGASGTAHDTRTVAYPGGDSARLHVPSGPGAVELTLSAYNHHDLWGFPTTSCTGTAQVG</sequence>
<accession>A0A1G8AEP7</accession>
<proteinExistence type="predicted"/>
<evidence type="ECO:0000256" key="1">
    <source>
        <dbReference type="SAM" id="SignalP"/>
    </source>
</evidence>
<dbReference type="OrthoDB" id="4373845at2"/>
<dbReference type="EMBL" id="FNDN01000001">
    <property type="protein sequence ID" value="SDH18790.1"/>
    <property type="molecule type" value="Genomic_DNA"/>
</dbReference>
<keyword evidence="3" id="KW-1185">Reference proteome</keyword>
<dbReference type="RefSeq" id="WP_072735962.1">
    <property type="nucleotide sequence ID" value="NZ_CP048813.1"/>
</dbReference>
<organism evidence="2 3">
    <name type="scientific">Rhodococcus triatomae</name>
    <dbReference type="NCBI Taxonomy" id="300028"/>
    <lineage>
        <taxon>Bacteria</taxon>
        <taxon>Bacillati</taxon>
        <taxon>Actinomycetota</taxon>
        <taxon>Actinomycetes</taxon>
        <taxon>Mycobacteriales</taxon>
        <taxon>Nocardiaceae</taxon>
        <taxon>Rhodococcus</taxon>
    </lineage>
</organism>
<evidence type="ECO:0000313" key="3">
    <source>
        <dbReference type="Proteomes" id="UP000183263"/>
    </source>
</evidence>
<feature type="chain" id="PRO_5039366622" evidence="1">
    <location>
        <begin position="25"/>
        <end position="153"/>
    </location>
</feature>
<reference evidence="2 3" key="1">
    <citation type="submission" date="2016-10" db="EMBL/GenBank/DDBJ databases">
        <authorList>
            <person name="de Groot N.N."/>
        </authorList>
    </citation>
    <scope>NUCLEOTIDE SEQUENCE [LARGE SCALE GENOMIC DNA]</scope>
    <source>
        <strain evidence="2 3">DSM 44892</strain>
    </source>
</reference>
<dbReference type="AlphaFoldDB" id="A0A1G8AEP7"/>
<keyword evidence="1" id="KW-0732">Signal</keyword>